<reference evidence="2 3" key="1">
    <citation type="submission" date="2016-10" db="EMBL/GenBank/DDBJ databases">
        <title>The genome sequence of Colletotrichum fioriniae PJ7.</title>
        <authorList>
            <person name="Baroncelli R."/>
        </authorList>
    </citation>
    <scope>NUCLEOTIDE SEQUENCE [LARGE SCALE GENOMIC DNA]</scope>
    <source>
        <strain evidence="2 3">Tom-12</strain>
    </source>
</reference>
<proteinExistence type="predicted"/>
<dbReference type="Proteomes" id="UP001227543">
    <property type="component" value="Unassembled WGS sequence"/>
</dbReference>
<evidence type="ECO:0000313" key="2">
    <source>
        <dbReference type="EMBL" id="KAK1485453.1"/>
    </source>
</evidence>
<evidence type="ECO:0000313" key="3">
    <source>
        <dbReference type="Proteomes" id="UP001227543"/>
    </source>
</evidence>
<gene>
    <name evidence="2" type="ORF">CTAM01_12521</name>
</gene>
<evidence type="ECO:0000256" key="1">
    <source>
        <dbReference type="SAM" id="MobiDB-lite"/>
    </source>
</evidence>
<comment type="caution">
    <text evidence="2">The sequence shown here is derived from an EMBL/GenBank/DDBJ whole genome shotgun (WGS) entry which is preliminary data.</text>
</comment>
<accession>A0ABQ9QUE2</accession>
<sequence>MCMASTSISSESIDSILPPPS</sequence>
<feature type="region of interest" description="Disordered" evidence="1">
    <location>
        <begin position="1"/>
        <end position="21"/>
    </location>
</feature>
<protein>
    <submittedName>
        <fullName evidence="2">Uncharacterized protein</fullName>
    </submittedName>
</protein>
<name>A0ABQ9QUE2_9PEZI</name>
<organism evidence="2 3">
    <name type="scientific">Colletotrichum tamarilloi</name>
    <dbReference type="NCBI Taxonomy" id="1209934"/>
    <lineage>
        <taxon>Eukaryota</taxon>
        <taxon>Fungi</taxon>
        <taxon>Dikarya</taxon>
        <taxon>Ascomycota</taxon>
        <taxon>Pezizomycotina</taxon>
        <taxon>Sordariomycetes</taxon>
        <taxon>Hypocreomycetidae</taxon>
        <taxon>Glomerellales</taxon>
        <taxon>Glomerellaceae</taxon>
        <taxon>Colletotrichum</taxon>
        <taxon>Colletotrichum acutatum species complex</taxon>
    </lineage>
</organism>
<dbReference type="EMBL" id="MLFU01000078">
    <property type="protein sequence ID" value="KAK1485453.1"/>
    <property type="molecule type" value="Genomic_DNA"/>
</dbReference>
<keyword evidence="3" id="KW-1185">Reference proteome</keyword>